<dbReference type="AlphaFoldDB" id="A0A9X2L0D8"/>
<protein>
    <submittedName>
        <fullName evidence="1">Uncharacterized protein</fullName>
    </submittedName>
</protein>
<organism evidence="1 2">
    <name type="scientific">Gracilimonas sediminicola</name>
    <dbReference type="NCBI Taxonomy" id="2952158"/>
    <lineage>
        <taxon>Bacteria</taxon>
        <taxon>Pseudomonadati</taxon>
        <taxon>Balneolota</taxon>
        <taxon>Balneolia</taxon>
        <taxon>Balneolales</taxon>
        <taxon>Balneolaceae</taxon>
        <taxon>Gracilimonas</taxon>
    </lineage>
</organism>
<dbReference type="EMBL" id="JANDBC010000001">
    <property type="protein sequence ID" value="MCP9290031.1"/>
    <property type="molecule type" value="Genomic_DNA"/>
</dbReference>
<gene>
    <name evidence="1" type="ORF">NM125_00395</name>
</gene>
<dbReference type="Proteomes" id="UP001139125">
    <property type="component" value="Unassembled WGS sequence"/>
</dbReference>
<name>A0A9X2L0D8_9BACT</name>
<proteinExistence type="predicted"/>
<keyword evidence="2" id="KW-1185">Reference proteome</keyword>
<dbReference type="RefSeq" id="WP_255131728.1">
    <property type="nucleotide sequence ID" value="NZ_JANDBC010000001.1"/>
</dbReference>
<sequence length="96" mass="11277">MSGLKPYFGSDMLEEYALLIFAENRQKAKVLLHNNMVHDDYEYIDLRVKRADDDYMLLAESEAPHVLDSFPWDEEFEQDGGEPSWGEYLKKVKEKS</sequence>
<reference evidence="1" key="1">
    <citation type="submission" date="2022-06" db="EMBL/GenBank/DDBJ databases">
        <title>Gracilimonas sp. CAU 1638 isolated from sea sediment.</title>
        <authorList>
            <person name="Kim W."/>
        </authorList>
    </citation>
    <scope>NUCLEOTIDE SEQUENCE</scope>
    <source>
        <strain evidence="1">CAU 1638</strain>
    </source>
</reference>
<evidence type="ECO:0000313" key="2">
    <source>
        <dbReference type="Proteomes" id="UP001139125"/>
    </source>
</evidence>
<accession>A0A9X2L0D8</accession>
<comment type="caution">
    <text evidence="1">The sequence shown here is derived from an EMBL/GenBank/DDBJ whole genome shotgun (WGS) entry which is preliminary data.</text>
</comment>
<evidence type="ECO:0000313" key="1">
    <source>
        <dbReference type="EMBL" id="MCP9290031.1"/>
    </source>
</evidence>